<organism evidence="1 2">
    <name type="scientific">Clostridium tarantellae</name>
    <dbReference type="NCBI Taxonomy" id="39493"/>
    <lineage>
        <taxon>Bacteria</taxon>
        <taxon>Bacillati</taxon>
        <taxon>Bacillota</taxon>
        <taxon>Clostridia</taxon>
        <taxon>Eubacteriales</taxon>
        <taxon>Clostridiaceae</taxon>
        <taxon>Clostridium</taxon>
    </lineage>
</organism>
<reference evidence="1 2" key="1">
    <citation type="submission" date="2019-10" db="EMBL/GenBank/DDBJ databases">
        <title>The Genome Sequence of Clostridium tarantellae Isolated from Fish Brain.</title>
        <authorList>
            <person name="Bano L."/>
            <person name="Kiel M."/>
            <person name="Sales G."/>
            <person name="Doxey A.C."/>
            <person name="Mansfield M.J."/>
            <person name="Schiavone M."/>
            <person name="Rossetto O."/>
            <person name="Pirazzini M."/>
            <person name="Dobrindt U."/>
            <person name="Montecucco C."/>
        </authorList>
    </citation>
    <scope>NUCLEOTIDE SEQUENCE [LARGE SCALE GENOMIC DNA]</scope>
    <source>
        <strain evidence="1 2">DSM 3997</strain>
    </source>
</reference>
<name>A0A6I1MKC2_9CLOT</name>
<proteinExistence type="predicted"/>
<sequence length="91" mass="9413">MELNQILNDMAGGGNPAGDNCDYGCTCGPENYGYYPSCTPNPSPGMSGGLGNNNTLLILILLLSSGNGFNGFLKGGNKGFLLILLLLLGNR</sequence>
<dbReference type="RefSeq" id="WP_152890039.1">
    <property type="nucleotide sequence ID" value="NZ_WHJC01000131.1"/>
</dbReference>
<comment type="caution">
    <text evidence="1">The sequence shown here is derived from an EMBL/GenBank/DDBJ whole genome shotgun (WGS) entry which is preliminary data.</text>
</comment>
<dbReference type="Proteomes" id="UP000430345">
    <property type="component" value="Unassembled WGS sequence"/>
</dbReference>
<dbReference type="AlphaFoldDB" id="A0A6I1MKC2"/>
<protein>
    <submittedName>
        <fullName evidence="1">Uncharacterized protein</fullName>
    </submittedName>
</protein>
<evidence type="ECO:0000313" key="2">
    <source>
        <dbReference type="Proteomes" id="UP000430345"/>
    </source>
</evidence>
<evidence type="ECO:0000313" key="1">
    <source>
        <dbReference type="EMBL" id="MPQ43976.1"/>
    </source>
</evidence>
<dbReference type="EMBL" id="WHJC01000131">
    <property type="protein sequence ID" value="MPQ43976.1"/>
    <property type="molecule type" value="Genomic_DNA"/>
</dbReference>
<gene>
    <name evidence="1" type="ORF">GBZ86_09410</name>
</gene>
<accession>A0A6I1MKC2</accession>
<keyword evidence="2" id="KW-1185">Reference proteome</keyword>